<dbReference type="Gene3D" id="3.40.30.10">
    <property type="entry name" value="Glutaredoxin"/>
    <property type="match status" value="1"/>
</dbReference>
<protein>
    <submittedName>
        <fullName evidence="3">TlpA family protein disulfide reductase</fullName>
    </submittedName>
</protein>
<reference evidence="3 4" key="1">
    <citation type="submission" date="2019-03" db="EMBL/GenBank/DDBJ databases">
        <authorList>
            <person name="He R.-H."/>
        </authorList>
    </citation>
    <scope>NUCLEOTIDE SEQUENCE [LARGE SCALE GENOMIC DNA]</scope>
    <source>
        <strain evidence="4">SH 714</strain>
    </source>
</reference>
<name>A0A4Y8IKG7_9BACI</name>
<accession>A0A4Y8IKG7</accession>
<dbReference type="PANTHER" id="PTHR42852:SF17">
    <property type="entry name" value="THIOREDOXIN-LIKE PROTEIN HI_1115"/>
    <property type="match status" value="1"/>
</dbReference>
<proteinExistence type="predicted"/>
<dbReference type="EMBL" id="SOPW01000008">
    <property type="protein sequence ID" value="TFB21492.1"/>
    <property type="molecule type" value="Genomic_DNA"/>
</dbReference>
<dbReference type="OrthoDB" id="7629852at2"/>
<keyword evidence="1" id="KW-1015">Disulfide bond</keyword>
<sequence>MTACGSNTNDKTSKYGFEKTDIQGETIGLSEEKPTLIYFMAAWCPTCVGGEKVFAELHKQYGDKVQLITVDIDPSVDTKEQLKKFQQKYGGNWPHVIDENQEMAKKFQVKQLEEVSLINLKGEQVFRGVNPSLEELQEALANEGVTR</sequence>
<keyword evidence="4" id="KW-1185">Reference proteome</keyword>
<dbReference type="InterPro" id="IPR036249">
    <property type="entry name" value="Thioredoxin-like_sf"/>
</dbReference>
<evidence type="ECO:0000313" key="3">
    <source>
        <dbReference type="EMBL" id="TFB21492.1"/>
    </source>
</evidence>
<dbReference type="CDD" id="cd02966">
    <property type="entry name" value="TlpA_like_family"/>
    <property type="match status" value="1"/>
</dbReference>
<evidence type="ECO:0000313" key="4">
    <source>
        <dbReference type="Proteomes" id="UP000297975"/>
    </source>
</evidence>
<dbReference type="GO" id="GO:0016491">
    <property type="term" value="F:oxidoreductase activity"/>
    <property type="evidence" value="ECO:0007669"/>
    <property type="project" value="InterPro"/>
</dbReference>
<comment type="caution">
    <text evidence="3">The sequence shown here is derived from an EMBL/GenBank/DDBJ whole genome shotgun (WGS) entry which is preliminary data.</text>
</comment>
<dbReference type="InterPro" id="IPR050553">
    <property type="entry name" value="Thioredoxin_ResA/DsbE_sf"/>
</dbReference>
<dbReference type="AlphaFoldDB" id="A0A4Y8IKG7"/>
<gene>
    <name evidence="3" type="ORF">E3U55_09100</name>
</gene>
<dbReference type="PROSITE" id="PS51352">
    <property type="entry name" value="THIOREDOXIN_2"/>
    <property type="match status" value="1"/>
</dbReference>
<dbReference type="Pfam" id="PF00578">
    <property type="entry name" value="AhpC-TSA"/>
    <property type="match status" value="1"/>
</dbReference>
<dbReference type="PANTHER" id="PTHR42852">
    <property type="entry name" value="THIOL:DISULFIDE INTERCHANGE PROTEIN DSBE"/>
    <property type="match status" value="1"/>
</dbReference>
<dbReference type="InterPro" id="IPR013766">
    <property type="entry name" value="Thioredoxin_domain"/>
</dbReference>
<dbReference type="GO" id="GO:0016209">
    <property type="term" value="F:antioxidant activity"/>
    <property type="evidence" value="ECO:0007669"/>
    <property type="project" value="InterPro"/>
</dbReference>
<dbReference type="SUPFAM" id="SSF52833">
    <property type="entry name" value="Thioredoxin-like"/>
    <property type="match status" value="1"/>
</dbReference>
<organism evidence="3 4">
    <name type="scientific">Filobacillus milosensis</name>
    <dbReference type="NCBI Taxonomy" id="94137"/>
    <lineage>
        <taxon>Bacteria</taxon>
        <taxon>Bacillati</taxon>
        <taxon>Bacillota</taxon>
        <taxon>Bacilli</taxon>
        <taxon>Bacillales</taxon>
        <taxon>Bacillaceae</taxon>
        <taxon>Filobacillus</taxon>
    </lineage>
</organism>
<evidence type="ECO:0000256" key="1">
    <source>
        <dbReference type="ARBA" id="ARBA00023157"/>
    </source>
</evidence>
<evidence type="ECO:0000259" key="2">
    <source>
        <dbReference type="PROSITE" id="PS51352"/>
    </source>
</evidence>
<dbReference type="InterPro" id="IPR000866">
    <property type="entry name" value="AhpC/TSA"/>
</dbReference>
<feature type="domain" description="Thioredoxin" evidence="2">
    <location>
        <begin position="1"/>
        <end position="145"/>
    </location>
</feature>
<dbReference type="Proteomes" id="UP000297975">
    <property type="component" value="Unassembled WGS sequence"/>
</dbReference>